<reference evidence="11 12" key="1">
    <citation type="journal article" date="2016" name="Environ. Microbiol.">
        <title>Genomic resolution of a cold subsurface aquifer community provides metabolic insights for novel microbes adapted to high CO concentrations.</title>
        <authorList>
            <person name="Probst A.J."/>
            <person name="Castelle C.J."/>
            <person name="Singh A."/>
            <person name="Brown C.T."/>
            <person name="Anantharaman K."/>
            <person name="Sharon I."/>
            <person name="Hug L.A."/>
            <person name="Burstein D."/>
            <person name="Emerson J.B."/>
            <person name="Thomas B.C."/>
            <person name="Banfield J.F."/>
        </authorList>
    </citation>
    <scope>NUCLEOTIDE SEQUENCE [LARGE SCALE GENOMIC DNA]</scope>
    <source>
        <strain evidence="11">CG2_30_35_20</strain>
    </source>
</reference>
<dbReference type="InterPro" id="IPR014014">
    <property type="entry name" value="RNA_helicase_DEAD_Q_motif"/>
</dbReference>
<feature type="short sequence motif" description="Q motif" evidence="6">
    <location>
        <begin position="70"/>
        <end position="98"/>
    </location>
</feature>
<dbReference type="GO" id="GO:0003676">
    <property type="term" value="F:nucleic acid binding"/>
    <property type="evidence" value="ECO:0007669"/>
    <property type="project" value="InterPro"/>
</dbReference>
<sequence>MYNNNSSRGGFKNFSRAVRRPTTGGSYPRRFASPVRSGGRPRFMATKMNPALFVKKAEAVVKIEEQNTIHMFEDFNLNPTLFANVKAKGFTKPTQIQDQAIIPIMEKKDVLGLAATGTGKTAAFAIPLINSILKNPRQQVLIMAPTRELAMQIKQDIRSFTPGLPIYLALAIGGAFLREQIIDIRRGPHFIVGTPGRIKDLVNRRVIDLSRINVLVLDEVDRMFDMGFITDIKEIINQIPQTRQTLFFSATINNKIQALIGSFLNNPVTISLKSVNNSAHVDQDVVRVPRHLKEQKLLEMMALPEFKKVLVFGATQRIVEQLSVSLSAKGFKAASLHGGKPQNKRTRIIRDYRENMFNILVATDVAARGLDIADISHVINYDQPNNYDDYTHRIGRTGRGNALGFALTFIE</sequence>
<evidence type="ECO:0000259" key="9">
    <source>
        <dbReference type="PROSITE" id="PS51194"/>
    </source>
</evidence>
<organism evidence="11 12">
    <name type="scientific">Candidatus Shapirobacteria bacterium CG2_30_35_20</name>
    <dbReference type="NCBI Taxonomy" id="1805376"/>
    <lineage>
        <taxon>Bacteria</taxon>
        <taxon>Candidatus Shapironibacteriota</taxon>
    </lineage>
</organism>
<proteinExistence type="inferred from homology"/>
<feature type="domain" description="Helicase ATP-binding" evidence="8">
    <location>
        <begin position="101"/>
        <end position="270"/>
    </location>
</feature>
<evidence type="ECO:0000256" key="3">
    <source>
        <dbReference type="ARBA" id="ARBA00022806"/>
    </source>
</evidence>
<evidence type="ECO:0000259" key="8">
    <source>
        <dbReference type="PROSITE" id="PS51192"/>
    </source>
</evidence>
<dbReference type="InterPro" id="IPR014001">
    <property type="entry name" value="Helicase_ATP-bd"/>
</dbReference>
<feature type="region of interest" description="Disordered" evidence="7">
    <location>
        <begin position="1"/>
        <end position="39"/>
    </location>
</feature>
<feature type="domain" description="Helicase C-terminal" evidence="9">
    <location>
        <begin position="296"/>
        <end position="411"/>
    </location>
</feature>
<keyword evidence="3" id="KW-0347">Helicase</keyword>
<dbReference type="GO" id="GO:0005524">
    <property type="term" value="F:ATP binding"/>
    <property type="evidence" value="ECO:0007669"/>
    <property type="project" value="UniProtKB-KW"/>
</dbReference>
<dbReference type="PANTHER" id="PTHR47959:SF13">
    <property type="entry name" value="ATP-DEPENDENT RNA HELICASE RHLE"/>
    <property type="match status" value="1"/>
</dbReference>
<evidence type="ECO:0000256" key="1">
    <source>
        <dbReference type="ARBA" id="ARBA00022741"/>
    </source>
</evidence>
<dbReference type="GO" id="GO:0005829">
    <property type="term" value="C:cytosol"/>
    <property type="evidence" value="ECO:0007669"/>
    <property type="project" value="TreeGrafter"/>
</dbReference>
<dbReference type="PROSITE" id="PS51195">
    <property type="entry name" value="Q_MOTIF"/>
    <property type="match status" value="1"/>
</dbReference>
<dbReference type="GO" id="GO:0003724">
    <property type="term" value="F:RNA helicase activity"/>
    <property type="evidence" value="ECO:0007669"/>
    <property type="project" value="InterPro"/>
</dbReference>
<evidence type="ECO:0008006" key="13">
    <source>
        <dbReference type="Google" id="ProtNLM"/>
    </source>
</evidence>
<comment type="similarity">
    <text evidence="5">Belongs to the DEAD box helicase family.</text>
</comment>
<dbReference type="CDD" id="cd00268">
    <property type="entry name" value="DEADc"/>
    <property type="match status" value="1"/>
</dbReference>
<keyword evidence="4" id="KW-0067">ATP-binding</keyword>
<evidence type="ECO:0000256" key="6">
    <source>
        <dbReference type="PROSITE-ProRule" id="PRU00552"/>
    </source>
</evidence>
<gene>
    <name evidence="11" type="ORF">AUK05_01000</name>
</gene>
<evidence type="ECO:0000256" key="2">
    <source>
        <dbReference type="ARBA" id="ARBA00022801"/>
    </source>
</evidence>
<keyword evidence="2" id="KW-0378">Hydrolase</keyword>
<dbReference type="Proteomes" id="UP000182344">
    <property type="component" value="Unassembled WGS sequence"/>
</dbReference>
<dbReference type="InterPro" id="IPR001650">
    <property type="entry name" value="Helicase_C-like"/>
</dbReference>
<dbReference type="InterPro" id="IPR011545">
    <property type="entry name" value="DEAD/DEAH_box_helicase_dom"/>
</dbReference>
<dbReference type="Pfam" id="PF00270">
    <property type="entry name" value="DEAD"/>
    <property type="match status" value="1"/>
</dbReference>
<dbReference type="SMART" id="SM00487">
    <property type="entry name" value="DEXDc"/>
    <property type="match status" value="1"/>
</dbReference>
<dbReference type="AlphaFoldDB" id="A0A1J5HR36"/>
<feature type="domain" description="DEAD-box RNA helicase Q" evidence="10">
    <location>
        <begin position="70"/>
        <end position="98"/>
    </location>
</feature>
<accession>A0A1J5HR36</accession>
<dbReference type="SUPFAM" id="SSF52540">
    <property type="entry name" value="P-loop containing nucleoside triphosphate hydrolases"/>
    <property type="match status" value="1"/>
</dbReference>
<dbReference type="EMBL" id="MNZO01000015">
    <property type="protein sequence ID" value="OIP87545.1"/>
    <property type="molecule type" value="Genomic_DNA"/>
</dbReference>
<dbReference type="InterPro" id="IPR050079">
    <property type="entry name" value="DEAD_box_RNA_helicase"/>
</dbReference>
<evidence type="ECO:0000256" key="4">
    <source>
        <dbReference type="ARBA" id="ARBA00022840"/>
    </source>
</evidence>
<dbReference type="CDD" id="cd18787">
    <property type="entry name" value="SF2_C_DEAD"/>
    <property type="match status" value="1"/>
</dbReference>
<dbReference type="InterPro" id="IPR027417">
    <property type="entry name" value="P-loop_NTPase"/>
</dbReference>
<keyword evidence="1" id="KW-0547">Nucleotide-binding</keyword>
<evidence type="ECO:0000313" key="12">
    <source>
        <dbReference type="Proteomes" id="UP000182344"/>
    </source>
</evidence>
<dbReference type="PROSITE" id="PS51192">
    <property type="entry name" value="HELICASE_ATP_BIND_1"/>
    <property type="match status" value="1"/>
</dbReference>
<dbReference type="PANTHER" id="PTHR47959">
    <property type="entry name" value="ATP-DEPENDENT RNA HELICASE RHLE-RELATED"/>
    <property type="match status" value="1"/>
</dbReference>
<name>A0A1J5HR36_9BACT</name>
<protein>
    <recommendedName>
        <fullName evidence="13">ATP-dependent RNA helicase RhlE</fullName>
    </recommendedName>
</protein>
<dbReference type="SMART" id="SM00490">
    <property type="entry name" value="HELICc"/>
    <property type="match status" value="1"/>
</dbReference>
<dbReference type="GO" id="GO:0016787">
    <property type="term" value="F:hydrolase activity"/>
    <property type="evidence" value="ECO:0007669"/>
    <property type="project" value="UniProtKB-KW"/>
</dbReference>
<evidence type="ECO:0000256" key="7">
    <source>
        <dbReference type="SAM" id="MobiDB-lite"/>
    </source>
</evidence>
<dbReference type="STRING" id="1805376.AUK05_01000"/>
<evidence type="ECO:0000259" key="10">
    <source>
        <dbReference type="PROSITE" id="PS51195"/>
    </source>
</evidence>
<dbReference type="InterPro" id="IPR044742">
    <property type="entry name" value="DEAD/DEAH_RhlB"/>
</dbReference>
<comment type="caution">
    <text evidence="11">The sequence shown here is derived from an EMBL/GenBank/DDBJ whole genome shotgun (WGS) entry which is preliminary data.</text>
</comment>
<dbReference type="Pfam" id="PF00271">
    <property type="entry name" value="Helicase_C"/>
    <property type="match status" value="1"/>
</dbReference>
<evidence type="ECO:0000256" key="5">
    <source>
        <dbReference type="ARBA" id="ARBA00038437"/>
    </source>
</evidence>
<evidence type="ECO:0000313" key="11">
    <source>
        <dbReference type="EMBL" id="OIP87545.1"/>
    </source>
</evidence>
<dbReference type="Gene3D" id="3.40.50.300">
    <property type="entry name" value="P-loop containing nucleotide triphosphate hydrolases"/>
    <property type="match status" value="2"/>
</dbReference>
<dbReference type="PROSITE" id="PS51194">
    <property type="entry name" value="HELICASE_CTER"/>
    <property type="match status" value="1"/>
</dbReference>